<organism evidence="1 2">
    <name type="scientific">Cymbomonas tetramitiformis</name>
    <dbReference type="NCBI Taxonomy" id="36881"/>
    <lineage>
        <taxon>Eukaryota</taxon>
        <taxon>Viridiplantae</taxon>
        <taxon>Chlorophyta</taxon>
        <taxon>Pyramimonadophyceae</taxon>
        <taxon>Pyramimonadales</taxon>
        <taxon>Pyramimonadaceae</taxon>
        <taxon>Cymbomonas</taxon>
    </lineage>
</organism>
<dbReference type="InterPro" id="IPR029063">
    <property type="entry name" value="SAM-dependent_MTases_sf"/>
</dbReference>
<proteinExistence type="predicted"/>
<keyword evidence="2" id="KW-1185">Reference proteome</keyword>
<dbReference type="EMBL" id="LGRX02014029">
    <property type="protein sequence ID" value="KAK3265282.1"/>
    <property type="molecule type" value="Genomic_DNA"/>
</dbReference>
<comment type="caution">
    <text evidence="1">The sequence shown here is derived from an EMBL/GenBank/DDBJ whole genome shotgun (WGS) entry which is preliminary data.</text>
</comment>
<evidence type="ECO:0000313" key="2">
    <source>
        <dbReference type="Proteomes" id="UP001190700"/>
    </source>
</evidence>
<sequence>MFEQFQELTLYNSEELKVIDTVGPPVSEEGAATPRAFIAGFTPTIRTLFFNSSPDVIQSALGFHSPSRPMHERLLLDPHRALALAPAMLGAAVEQSRIAVIGGGGGSLPATLHHCLPKSAIVSVECDPEVAEVAQRFFPASMRMRPPS</sequence>
<accession>A0AAE0FSL4</accession>
<reference evidence="1 2" key="1">
    <citation type="journal article" date="2015" name="Genome Biol. Evol.">
        <title>Comparative Genomics of a Bacterivorous Green Alga Reveals Evolutionary Causalities and Consequences of Phago-Mixotrophic Mode of Nutrition.</title>
        <authorList>
            <person name="Burns J.A."/>
            <person name="Paasch A."/>
            <person name="Narechania A."/>
            <person name="Kim E."/>
        </authorList>
    </citation>
    <scope>NUCLEOTIDE SEQUENCE [LARGE SCALE GENOMIC DNA]</scope>
    <source>
        <strain evidence="1 2">PLY_AMNH</strain>
    </source>
</reference>
<evidence type="ECO:0008006" key="3">
    <source>
        <dbReference type="Google" id="ProtNLM"/>
    </source>
</evidence>
<evidence type="ECO:0000313" key="1">
    <source>
        <dbReference type="EMBL" id="KAK3265282.1"/>
    </source>
</evidence>
<dbReference type="AlphaFoldDB" id="A0AAE0FSL4"/>
<gene>
    <name evidence="1" type="ORF">CYMTET_26022</name>
</gene>
<dbReference type="Proteomes" id="UP001190700">
    <property type="component" value="Unassembled WGS sequence"/>
</dbReference>
<dbReference type="Gene3D" id="3.40.50.150">
    <property type="entry name" value="Vaccinia Virus protein VP39"/>
    <property type="match status" value="1"/>
</dbReference>
<name>A0AAE0FSL4_9CHLO</name>
<dbReference type="SUPFAM" id="SSF53335">
    <property type="entry name" value="S-adenosyl-L-methionine-dependent methyltransferases"/>
    <property type="match status" value="1"/>
</dbReference>
<protein>
    <recommendedName>
        <fullName evidence="3">Spermidine synthase</fullName>
    </recommendedName>
</protein>